<organism evidence="1 2">
    <name type="scientific">Photorhabdus temperata J3</name>
    <dbReference type="NCBI Taxonomy" id="1389415"/>
    <lineage>
        <taxon>Bacteria</taxon>
        <taxon>Pseudomonadati</taxon>
        <taxon>Pseudomonadota</taxon>
        <taxon>Gammaproteobacteria</taxon>
        <taxon>Enterobacterales</taxon>
        <taxon>Morganellaceae</taxon>
        <taxon>Photorhabdus</taxon>
    </lineage>
</organism>
<evidence type="ECO:0000313" key="1">
    <source>
        <dbReference type="EMBL" id="ERT13265.1"/>
    </source>
</evidence>
<comment type="caution">
    <text evidence="1">The sequence shown here is derived from an EMBL/GenBank/DDBJ whole genome shotgun (WGS) entry which is preliminary data.</text>
</comment>
<dbReference type="EMBL" id="AXDT01000082">
    <property type="protein sequence ID" value="ERT13265.1"/>
    <property type="molecule type" value="Genomic_DNA"/>
</dbReference>
<dbReference type="AlphaFoldDB" id="U7R158"/>
<sequence length="95" mass="10245">MTAYPAKHQGVVAGREYSFVPEHHAFLHSKPVHRKDAGVAGCHQDKIRLTETVFLSGGTARTHSGRRADEPGCPLCQILTDTGVVALVMLPSGIR</sequence>
<evidence type="ECO:0000313" key="2">
    <source>
        <dbReference type="Proteomes" id="UP000017133"/>
    </source>
</evidence>
<keyword evidence="2" id="KW-1185">Reference proteome</keyword>
<reference evidence="1 2" key="1">
    <citation type="submission" date="2013-10" db="EMBL/GenBank/DDBJ databases">
        <title>Whole Genome Shotgun Sequence of Photorhabdus temperata J3.</title>
        <authorList>
            <person name="Park G.-S."/>
            <person name="Hong S.-J."/>
            <person name="Shin J.-H."/>
        </authorList>
    </citation>
    <scope>NUCLEOTIDE SEQUENCE [LARGE SCALE GENOMIC DNA]</scope>
    <source>
        <strain evidence="1 2">J3</strain>
    </source>
</reference>
<dbReference type="Proteomes" id="UP000017133">
    <property type="component" value="Unassembled WGS sequence"/>
</dbReference>
<protein>
    <submittedName>
        <fullName evidence="1">Uncharacterized protein</fullName>
    </submittedName>
</protein>
<gene>
    <name evidence="1" type="ORF">O185_09525</name>
</gene>
<proteinExistence type="predicted"/>
<accession>U7R158</accession>
<name>U7R158_PHOTE</name>